<sequence>MSGALFHVVEIETERPLDVVFSRGWGTKPAGCMTLLPFRRSEIDTLRLSDLGYASEAGHVFPPLLSEAFAIDRRIDLSPASPSSPESWGAITIANPGGRFDALIRDRVVDRMPIRIRAGRKRHDLARQIDIDPPDAALKPMFSGLGSPWQPDRLSVQIALREVSGWLDATLMPVGSYAGSGRFGGDSNVRGRSLPRLRGSALNLTPVLIDAVNLVYQISDGPGHVSALYEGGFAGGIVAGGAVADLYADPPAPGSWKLQSSSAGLFIRLGTKPVYAITVDASGDFPSGAAPRTPLTLLRQMLIEDLTMPAEWLSGAWDDDREAGWYWDGSDAVTGRQIVNTWLAGLGVRLVPSHEGTLAPVLLQMPDAIPDRVLTADHVIELSGLALDDGLSPPPYRWRVGYARNHTLQQGGSALHPRITAERQSFAQQQDRVATWYLPSIKLRYRQPGDLPVIPTALLNERDAQNTANAHGTLWGPERHLWSVTLPRSIAAGIDLGHALRLDLPAPGLRGGATGIVIGEQIRSTEASVTLTVLV</sequence>
<proteinExistence type="predicted"/>
<evidence type="ECO:0000313" key="2">
    <source>
        <dbReference type="Proteomes" id="UP001062776"/>
    </source>
</evidence>
<dbReference type="RefSeq" id="WP_264815624.1">
    <property type="nucleotide sequence ID" value="NZ_BAPV01000013.1"/>
</dbReference>
<protein>
    <submittedName>
        <fullName evidence="1">Uncharacterized protein</fullName>
    </submittedName>
</protein>
<keyword evidence="2" id="KW-1185">Reference proteome</keyword>
<organism evidence="1 2">
    <name type="scientific">Asaia krungthepensis NRIC 0535</name>
    <dbReference type="NCBI Taxonomy" id="1307925"/>
    <lineage>
        <taxon>Bacteria</taxon>
        <taxon>Pseudomonadati</taxon>
        <taxon>Pseudomonadota</taxon>
        <taxon>Alphaproteobacteria</taxon>
        <taxon>Acetobacterales</taxon>
        <taxon>Acetobacteraceae</taxon>
        <taxon>Asaia</taxon>
    </lineage>
</organism>
<dbReference type="Proteomes" id="UP001062776">
    <property type="component" value="Unassembled WGS sequence"/>
</dbReference>
<name>A0ABQ0Q399_9PROT</name>
<gene>
    <name evidence="1" type="ORF">AA0535_1757</name>
</gene>
<comment type="caution">
    <text evidence="1">The sequence shown here is derived from an EMBL/GenBank/DDBJ whole genome shotgun (WGS) entry which is preliminary data.</text>
</comment>
<accession>A0ABQ0Q399</accession>
<dbReference type="EMBL" id="BAPV01000013">
    <property type="protein sequence ID" value="GBQ89292.1"/>
    <property type="molecule type" value="Genomic_DNA"/>
</dbReference>
<reference evidence="1" key="1">
    <citation type="submission" date="2013-04" db="EMBL/GenBank/DDBJ databases">
        <title>The genome sequencing project of 58 acetic acid bacteria.</title>
        <authorList>
            <person name="Okamoto-Kainuma A."/>
            <person name="Ishikawa M."/>
            <person name="Umino S."/>
            <person name="Koizumi Y."/>
            <person name="Shiwa Y."/>
            <person name="Yoshikawa H."/>
            <person name="Matsutani M."/>
            <person name="Matsushita K."/>
        </authorList>
    </citation>
    <scope>NUCLEOTIDE SEQUENCE</scope>
    <source>
        <strain evidence="1">NRIC 0535</strain>
    </source>
</reference>
<evidence type="ECO:0000313" key="1">
    <source>
        <dbReference type="EMBL" id="GBQ89292.1"/>
    </source>
</evidence>